<evidence type="ECO:0000256" key="10">
    <source>
        <dbReference type="ARBA" id="ARBA00023128"/>
    </source>
</evidence>
<keyword evidence="4 12" id="KW-0812">Transmembrane</keyword>
<keyword evidence="8" id="KW-0106">Calcium</keyword>
<evidence type="ECO:0000256" key="5">
    <source>
        <dbReference type="ARBA" id="ARBA00022723"/>
    </source>
</evidence>
<dbReference type="SUPFAM" id="SSF47473">
    <property type="entry name" value="EF-hand"/>
    <property type="match status" value="1"/>
</dbReference>
<evidence type="ECO:0000256" key="9">
    <source>
        <dbReference type="ARBA" id="ARBA00022989"/>
    </source>
</evidence>
<dbReference type="AlphaFoldDB" id="A0A1Y1YVD3"/>
<keyword evidence="3 13" id="KW-0813">Transport</keyword>
<keyword evidence="17" id="KW-1185">Reference proteome</keyword>
<evidence type="ECO:0000256" key="12">
    <source>
        <dbReference type="PROSITE-ProRule" id="PRU00282"/>
    </source>
</evidence>
<evidence type="ECO:0000313" key="17">
    <source>
        <dbReference type="Proteomes" id="UP000193498"/>
    </source>
</evidence>
<keyword evidence="9" id="KW-1133">Transmembrane helix</keyword>
<evidence type="ECO:0000256" key="11">
    <source>
        <dbReference type="ARBA" id="ARBA00023136"/>
    </source>
</evidence>
<dbReference type="STRING" id="1314790.A0A1Y1YVD3"/>
<dbReference type="GO" id="GO:0005743">
    <property type="term" value="C:mitochondrial inner membrane"/>
    <property type="evidence" value="ECO:0007669"/>
    <property type="project" value="UniProtKB-SubCell"/>
</dbReference>
<keyword evidence="6" id="KW-0677">Repeat</keyword>
<evidence type="ECO:0000259" key="15">
    <source>
        <dbReference type="PROSITE" id="PS50222"/>
    </source>
</evidence>
<accession>A0A1Y1YVD3</accession>
<dbReference type="InterPro" id="IPR018108">
    <property type="entry name" value="MCP_transmembrane"/>
</dbReference>
<comment type="subcellular location">
    <subcellularLocation>
        <location evidence="1">Mitochondrion inner membrane</location>
        <topology evidence="1">Multi-pass membrane protein</topology>
    </subcellularLocation>
</comment>
<sequence length="540" mass="60028">MSTVVGDKADRLDPGNSSQEKVQKLSANVESEPSAPIPTFLEESESEKDARIRKLFNFFDVDNKGVLDVVAIINALDAVTSSPIRMEYAQQLLLRCDTSHDDLIQYEEFRAFVEEKEMELWKLFSEIDRNNDNELQKCEIEGALKKANIHISKDELDTFFNKMDKDNNGVIDFDEWRDFLLLLPRETTIYEIWHYHQAIAHVSMDGEIVVSGKGNSLSAFFAGAIAGAVSRTATAPLDRLKVFLQTQTKGPVLAMPKNLSETNIAKKRVILGLYHRVKSAATTIADTMRQIYRNGGVSSFFRGNGLNVAKIIPESAIKFYTYDKVKKYLAKYLNEEEKTSSSISMRFVAGGAAGLTSQFSIYPVEVLKTRIMSSAGMSKSSTKGVLKSTATKMWKTGGLTSFYKGLTPALIGVMPYAAIDMGLFETLRVTYTKYLQSISKNEDEAPSVLALLGCGTISGTVGATSVYPLNLVRTRLMAQGTPGHPYTYDGVMDVVKRTYTREGITGFYRGLVPTLIKVIPAVSISYVVYEKTRRFIDSNE</sequence>
<evidence type="ECO:0000256" key="14">
    <source>
        <dbReference type="SAM" id="MobiDB-lite"/>
    </source>
</evidence>
<feature type="region of interest" description="Disordered" evidence="14">
    <location>
        <begin position="1"/>
        <end position="37"/>
    </location>
</feature>
<dbReference type="InterPro" id="IPR002067">
    <property type="entry name" value="MCP"/>
</dbReference>
<evidence type="ECO:0000256" key="13">
    <source>
        <dbReference type="RuleBase" id="RU000488"/>
    </source>
</evidence>
<evidence type="ECO:0000313" key="16">
    <source>
        <dbReference type="EMBL" id="ORY02003.1"/>
    </source>
</evidence>
<comment type="caution">
    <text evidence="16">The sequence shown here is derived from an EMBL/GenBank/DDBJ whole genome shotgun (WGS) entry which is preliminary data.</text>
</comment>
<proteinExistence type="inferred from homology"/>
<keyword evidence="5" id="KW-0479">Metal-binding</keyword>
<dbReference type="InterPro" id="IPR011992">
    <property type="entry name" value="EF-hand-dom_pair"/>
</dbReference>
<dbReference type="InterPro" id="IPR023395">
    <property type="entry name" value="MCP_dom_sf"/>
</dbReference>
<dbReference type="PROSITE" id="PS50920">
    <property type="entry name" value="SOLCAR"/>
    <property type="match status" value="3"/>
</dbReference>
<evidence type="ECO:0000256" key="1">
    <source>
        <dbReference type="ARBA" id="ARBA00004448"/>
    </source>
</evidence>
<feature type="compositionally biased region" description="Polar residues" evidence="14">
    <location>
        <begin position="15"/>
        <end position="31"/>
    </location>
</feature>
<dbReference type="Pfam" id="PF13499">
    <property type="entry name" value="EF-hand_7"/>
    <property type="match status" value="1"/>
</dbReference>
<evidence type="ECO:0000256" key="6">
    <source>
        <dbReference type="ARBA" id="ARBA00022737"/>
    </source>
</evidence>
<feature type="domain" description="EF-hand" evidence="15">
    <location>
        <begin position="47"/>
        <end position="82"/>
    </location>
</feature>
<feature type="domain" description="EF-hand" evidence="15">
    <location>
        <begin position="151"/>
        <end position="186"/>
    </location>
</feature>
<dbReference type="FunFam" id="1.50.40.10:FF:000016">
    <property type="entry name" value="Solute carrier family 25 member 23"/>
    <property type="match status" value="1"/>
</dbReference>
<dbReference type="PROSITE" id="PS00018">
    <property type="entry name" value="EF_HAND_1"/>
    <property type="match status" value="2"/>
</dbReference>
<gene>
    <name evidence="16" type="ORF">K493DRAFT_277549</name>
</gene>
<evidence type="ECO:0000256" key="3">
    <source>
        <dbReference type="ARBA" id="ARBA00022448"/>
    </source>
</evidence>
<dbReference type="InParanoid" id="A0A1Y1YVD3"/>
<dbReference type="Gene3D" id="1.50.40.10">
    <property type="entry name" value="Mitochondrial carrier domain"/>
    <property type="match status" value="1"/>
</dbReference>
<reference evidence="16 17" key="1">
    <citation type="submission" date="2016-07" db="EMBL/GenBank/DDBJ databases">
        <title>Pervasive Adenine N6-methylation of Active Genes in Fungi.</title>
        <authorList>
            <consortium name="DOE Joint Genome Institute"/>
            <person name="Mondo S.J."/>
            <person name="Dannebaum R.O."/>
            <person name="Kuo R.C."/>
            <person name="Labutti K."/>
            <person name="Haridas S."/>
            <person name="Kuo A."/>
            <person name="Salamov A."/>
            <person name="Ahrendt S.R."/>
            <person name="Lipzen A."/>
            <person name="Sullivan W."/>
            <person name="Andreopoulos W.B."/>
            <person name="Clum A."/>
            <person name="Lindquist E."/>
            <person name="Daum C."/>
            <person name="Ramamoorthy G.K."/>
            <person name="Gryganskyi A."/>
            <person name="Culley D."/>
            <person name="Magnuson J.K."/>
            <person name="James T.Y."/>
            <person name="O'Malley M.A."/>
            <person name="Stajich J.E."/>
            <person name="Spatafora J.W."/>
            <person name="Visel A."/>
            <person name="Grigoriev I.V."/>
        </authorList>
    </citation>
    <scope>NUCLEOTIDE SEQUENCE [LARGE SCALE GENOMIC DNA]</scope>
    <source>
        <strain evidence="16 17">CBS 931.73</strain>
    </source>
</reference>
<dbReference type="PROSITE" id="PS50222">
    <property type="entry name" value="EF_HAND_2"/>
    <property type="match status" value="3"/>
</dbReference>
<dbReference type="CDD" id="cd00051">
    <property type="entry name" value="EFh"/>
    <property type="match status" value="1"/>
</dbReference>
<comment type="similarity">
    <text evidence="2 13">Belongs to the mitochondrial carrier (TC 2.A.29) family.</text>
</comment>
<feature type="domain" description="EF-hand" evidence="15">
    <location>
        <begin position="115"/>
        <end position="150"/>
    </location>
</feature>
<dbReference type="GO" id="GO:0055085">
    <property type="term" value="P:transmembrane transport"/>
    <property type="evidence" value="ECO:0007669"/>
    <property type="project" value="InterPro"/>
</dbReference>
<dbReference type="InterPro" id="IPR002048">
    <property type="entry name" value="EF_hand_dom"/>
</dbReference>
<protein>
    <submittedName>
        <fullName evidence="16">Mitochondrial carrier</fullName>
    </submittedName>
</protein>
<name>A0A1Y1YVD3_9FUNG</name>
<evidence type="ECO:0000256" key="8">
    <source>
        <dbReference type="ARBA" id="ARBA00022837"/>
    </source>
</evidence>
<dbReference type="Gene3D" id="1.10.238.10">
    <property type="entry name" value="EF-hand"/>
    <property type="match status" value="1"/>
</dbReference>
<evidence type="ECO:0000256" key="7">
    <source>
        <dbReference type="ARBA" id="ARBA00022792"/>
    </source>
</evidence>
<keyword evidence="11 12" id="KW-0472">Membrane</keyword>
<dbReference type="EMBL" id="MCFE01000062">
    <property type="protein sequence ID" value="ORY02003.1"/>
    <property type="molecule type" value="Genomic_DNA"/>
</dbReference>
<dbReference type="Pfam" id="PF00153">
    <property type="entry name" value="Mito_carr"/>
    <property type="match status" value="3"/>
</dbReference>
<organism evidence="16 17">
    <name type="scientific">Basidiobolus meristosporus CBS 931.73</name>
    <dbReference type="NCBI Taxonomy" id="1314790"/>
    <lineage>
        <taxon>Eukaryota</taxon>
        <taxon>Fungi</taxon>
        <taxon>Fungi incertae sedis</taxon>
        <taxon>Zoopagomycota</taxon>
        <taxon>Entomophthoromycotina</taxon>
        <taxon>Basidiobolomycetes</taxon>
        <taxon>Basidiobolales</taxon>
        <taxon>Basidiobolaceae</taxon>
        <taxon>Basidiobolus</taxon>
    </lineage>
</organism>
<keyword evidence="7" id="KW-0999">Mitochondrion inner membrane</keyword>
<evidence type="ECO:0000256" key="4">
    <source>
        <dbReference type="ARBA" id="ARBA00022692"/>
    </source>
</evidence>
<dbReference type="Proteomes" id="UP000193498">
    <property type="component" value="Unassembled WGS sequence"/>
</dbReference>
<dbReference type="SUPFAM" id="SSF103506">
    <property type="entry name" value="Mitochondrial carrier"/>
    <property type="match status" value="1"/>
</dbReference>
<feature type="repeat" description="Solcar" evidence="12">
    <location>
        <begin position="446"/>
        <end position="535"/>
    </location>
</feature>
<dbReference type="SMART" id="SM00054">
    <property type="entry name" value="EFh"/>
    <property type="match status" value="4"/>
</dbReference>
<dbReference type="GO" id="GO:0005509">
    <property type="term" value="F:calcium ion binding"/>
    <property type="evidence" value="ECO:0007669"/>
    <property type="project" value="InterPro"/>
</dbReference>
<feature type="repeat" description="Solcar" evidence="12">
    <location>
        <begin position="214"/>
        <end position="328"/>
    </location>
</feature>
<dbReference type="PANTHER" id="PTHR24089">
    <property type="entry name" value="SOLUTE CARRIER FAMILY 25"/>
    <property type="match status" value="1"/>
</dbReference>
<dbReference type="OrthoDB" id="270584at2759"/>
<dbReference type="PRINTS" id="PR00926">
    <property type="entry name" value="MITOCARRIER"/>
</dbReference>
<evidence type="ECO:0000256" key="2">
    <source>
        <dbReference type="ARBA" id="ARBA00006375"/>
    </source>
</evidence>
<keyword evidence="10" id="KW-0496">Mitochondrion</keyword>
<dbReference type="InterPro" id="IPR018247">
    <property type="entry name" value="EF_Hand_1_Ca_BS"/>
</dbReference>
<feature type="repeat" description="Solcar" evidence="12">
    <location>
        <begin position="341"/>
        <end position="430"/>
    </location>
</feature>
<dbReference type="FunCoup" id="A0A1Y1YVD3">
    <property type="interactions" value="62"/>
</dbReference>